<evidence type="ECO:0000256" key="1">
    <source>
        <dbReference type="SAM" id="Phobius"/>
    </source>
</evidence>
<evidence type="ECO:0000313" key="3">
    <source>
        <dbReference type="Proteomes" id="UP000315750"/>
    </source>
</evidence>
<keyword evidence="1" id="KW-0812">Transmembrane</keyword>
<proteinExistence type="predicted"/>
<evidence type="ECO:0000313" key="2">
    <source>
        <dbReference type="EMBL" id="QDU57854.1"/>
    </source>
</evidence>
<dbReference type="EMBL" id="CP036278">
    <property type="protein sequence ID" value="QDU57854.1"/>
    <property type="molecule type" value="Genomic_DNA"/>
</dbReference>
<name>A0A518ASZ4_9BACT</name>
<sequence length="275" mass="30793">MMTRIDKTEFMKTQRHGTSLLEVTGCVLAVAVGVWLGARYLGLDLHAAAYTTLADTAVMDSLPADWRLPPPPGMEPLTPEQQAAALSAELEALRLEAENLDDGEPVEVSTVTIESNQSLHPMLLERREHTLAFWSKLGGIRGEVERLQATADESLNEQNVFKVLEVRRRAYLYGAKAVKLAMSDNIDPQALQFAEQLASWYQHGADLYAEAINVWQGQHLPNSGLSSDKLLEQVQQQHNNEAMLLFEKSGRLCEVLFRRYQVAFPSIEEPKHDNQ</sequence>
<dbReference type="AlphaFoldDB" id="A0A518ASZ4"/>
<dbReference type="KEGG" id="amuc:Pan181_40770"/>
<feature type="transmembrane region" description="Helical" evidence="1">
    <location>
        <begin position="20"/>
        <end position="38"/>
    </location>
</feature>
<gene>
    <name evidence="2" type="ORF">Pan181_40770</name>
</gene>
<protein>
    <submittedName>
        <fullName evidence="2">Uncharacterized protein</fullName>
    </submittedName>
</protein>
<organism evidence="2 3">
    <name type="scientific">Aeoliella mucimassa</name>
    <dbReference type="NCBI Taxonomy" id="2527972"/>
    <lineage>
        <taxon>Bacteria</taxon>
        <taxon>Pseudomonadati</taxon>
        <taxon>Planctomycetota</taxon>
        <taxon>Planctomycetia</taxon>
        <taxon>Pirellulales</taxon>
        <taxon>Lacipirellulaceae</taxon>
        <taxon>Aeoliella</taxon>
    </lineage>
</organism>
<keyword evidence="1" id="KW-1133">Transmembrane helix</keyword>
<keyword evidence="1" id="KW-0472">Membrane</keyword>
<keyword evidence="3" id="KW-1185">Reference proteome</keyword>
<dbReference type="Proteomes" id="UP000315750">
    <property type="component" value="Chromosome"/>
</dbReference>
<reference evidence="2 3" key="1">
    <citation type="submission" date="2019-02" db="EMBL/GenBank/DDBJ databases">
        <title>Deep-cultivation of Planctomycetes and their phenomic and genomic characterization uncovers novel biology.</title>
        <authorList>
            <person name="Wiegand S."/>
            <person name="Jogler M."/>
            <person name="Boedeker C."/>
            <person name="Pinto D."/>
            <person name="Vollmers J."/>
            <person name="Rivas-Marin E."/>
            <person name="Kohn T."/>
            <person name="Peeters S.H."/>
            <person name="Heuer A."/>
            <person name="Rast P."/>
            <person name="Oberbeckmann S."/>
            <person name="Bunk B."/>
            <person name="Jeske O."/>
            <person name="Meyerdierks A."/>
            <person name="Storesund J.E."/>
            <person name="Kallscheuer N."/>
            <person name="Luecker S."/>
            <person name="Lage O.M."/>
            <person name="Pohl T."/>
            <person name="Merkel B.J."/>
            <person name="Hornburger P."/>
            <person name="Mueller R.-W."/>
            <person name="Bruemmer F."/>
            <person name="Labrenz M."/>
            <person name="Spormann A.M."/>
            <person name="Op den Camp H."/>
            <person name="Overmann J."/>
            <person name="Amann R."/>
            <person name="Jetten M.S.M."/>
            <person name="Mascher T."/>
            <person name="Medema M.H."/>
            <person name="Devos D.P."/>
            <person name="Kaster A.-K."/>
            <person name="Ovreas L."/>
            <person name="Rohde M."/>
            <person name="Galperin M.Y."/>
            <person name="Jogler C."/>
        </authorList>
    </citation>
    <scope>NUCLEOTIDE SEQUENCE [LARGE SCALE GENOMIC DNA]</scope>
    <source>
        <strain evidence="2 3">Pan181</strain>
    </source>
</reference>
<accession>A0A518ASZ4</accession>